<dbReference type="EMBL" id="JAGFNK010000005">
    <property type="protein sequence ID" value="KAI9512891.1"/>
    <property type="molecule type" value="Genomic_DNA"/>
</dbReference>
<organism evidence="1 2">
    <name type="scientific">Russula earlei</name>
    <dbReference type="NCBI Taxonomy" id="71964"/>
    <lineage>
        <taxon>Eukaryota</taxon>
        <taxon>Fungi</taxon>
        <taxon>Dikarya</taxon>
        <taxon>Basidiomycota</taxon>
        <taxon>Agaricomycotina</taxon>
        <taxon>Agaricomycetes</taxon>
        <taxon>Russulales</taxon>
        <taxon>Russulaceae</taxon>
        <taxon>Russula</taxon>
    </lineage>
</organism>
<keyword evidence="2" id="KW-1185">Reference proteome</keyword>
<comment type="caution">
    <text evidence="1">The sequence shown here is derived from an EMBL/GenBank/DDBJ whole genome shotgun (WGS) entry which is preliminary data.</text>
</comment>
<gene>
    <name evidence="1" type="ORF">F5148DRAFT_654200</name>
</gene>
<evidence type="ECO:0000313" key="2">
    <source>
        <dbReference type="Proteomes" id="UP001207468"/>
    </source>
</evidence>
<evidence type="ECO:0000313" key="1">
    <source>
        <dbReference type="EMBL" id="KAI9512891.1"/>
    </source>
</evidence>
<accession>A0ACC0UMI3</accession>
<dbReference type="Proteomes" id="UP001207468">
    <property type="component" value="Unassembled WGS sequence"/>
</dbReference>
<proteinExistence type="predicted"/>
<name>A0ACC0UMI3_9AGAM</name>
<reference evidence="1" key="1">
    <citation type="submission" date="2021-03" db="EMBL/GenBank/DDBJ databases">
        <title>Evolutionary priming and transition to the ectomycorrhizal habit in an iconic lineage of mushroom-forming fungi: is preadaptation a requirement?</title>
        <authorList>
            <consortium name="DOE Joint Genome Institute"/>
            <person name="Looney B.P."/>
            <person name="Miyauchi S."/>
            <person name="Morin E."/>
            <person name="Drula E."/>
            <person name="Courty P.E."/>
            <person name="Chicoki N."/>
            <person name="Fauchery L."/>
            <person name="Kohler A."/>
            <person name="Kuo A."/>
            <person name="LaButti K."/>
            <person name="Pangilinan J."/>
            <person name="Lipzen A."/>
            <person name="Riley R."/>
            <person name="Andreopoulos W."/>
            <person name="He G."/>
            <person name="Johnson J."/>
            <person name="Barry K.W."/>
            <person name="Grigoriev I.V."/>
            <person name="Nagy L."/>
            <person name="Hibbett D."/>
            <person name="Henrissat B."/>
            <person name="Matheny P.B."/>
            <person name="Labbe J."/>
            <person name="Martin A.F."/>
        </authorList>
    </citation>
    <scope>NUCLEOTIDE SEQUENCE</scope>
    <source>
        <strain evidence="1">BPL698</strain>
    </source>
</reference>
<sequence>MGSNVPQLLSWVRHPHRSLKGVTLQRQRTSAHAPYVNANVGPICFAQSVPEDPDALPILTPSNGHLSEASPKLTTQLVDVSCPESEHDLYQSPEKPNSFASGTPIVVGESTDPLPFGRYIATAAPLLPVPSPPPALAIDFPSLHQNNQHTQDLITGLHGTDAHAAPWWAQSAWVPPTPPAPLPVPLRTPSISRRSQSPELLVHVNEQDGTVKFATDTLAANATLRSESGREHSPNSLPHVPPVDFNELFDLASQFRHLLDLPPVVTPPSLSALPEEMPNGSRAESVEVEEVSAPTELASTQVDDAGTPLSPVALLSKPKTPGPGVFDSISPGRLLSQLLDSSYTASVSSPVDKKKCVDDEDAPLRASFIADNNIPDGQIFPPGAEFVKSWRMRNDGPGPWSADTELVFVAGDKLTIDKSERVKVGSVPPGEEVDVWTGEMKAPDVPGKYISYWRLCDHKGRRFGHSIWIDICVAELRKVPTPEEGCSSLASSSVVMPHSAPSNPSIPIPSHDESTTAPLLSDASSISLIDVPTDDDDDDDDSEVYEDSRSHFGSTPGNGLVLSPDVEYVVLSDSSDGM</sequence>
<protein>
    <submittedName>
        <fullName evidence="1">Uncharacterized protein</fullName>
    </submittedName>
</protein>